<keyword evidence="2" id="KW-0812">Transmembrane</keyword>
<accession>A0A0F5IV80</accession>
<evidence type="ECO:0000256" key="1">
    <source>
        <dbReference type="SAM" id="Coils"/>
    </source>
</evidence>
<keyword evidence="2" id="KW-1133">Transmembrane helix</keyword>
<keyword evidence="1" id="KW-0175">Coiled coil</keyword>
<comment type="caution">
    <text evidence="3">The sequence shown here is derived from an EMBL/GenBank/DDBJ whole genome shotgun (WGS) entry which is preliminary data.</text>
</comment>
<evidence type="ECO:0000313" key="4">
    <source>
        <dbReference type="Proteomes" id="UP000033035"/>
    </source>
</evidence>
<reference evidence="3 4" key="1">
    <citation type="submission" date="2013-04" db="EMBL/GenBank/DDBJ databases">
        <title>The Genome Sequence of Parabacteroides gordonii DSM 23371.</title>
        <authorList>
            <consortium name="The Broad Institute Genomics Platform"/>
            <person name="Earl A."/>
            <person name="Ward D."/>
            <person name="Feldgarden M."/>
            <person name="Gevers D."/>
            <person name="Martens E."/>
            <person name="Sakamoto M."/>
            <person name="Benno Y."/>
            <person name="Suzuki N."/>
            <person name="Matsunaga N."/>
            <person name="Koshihara K."/>
            <person name="Seki M."/>
            <person name="Komiya H."/>
            <person name="Walker B."/>
            <person name="Young S."/>
            <person name="Zeng Q."/>
            <person name="Gargeya S."/>
            <person name="Fitzgerald M."/>
            <person name="Haas B."/>
            <person name="Abouelleil A."/>
            <person name="Allen A.W."/>
            <person name="Alvarado L."/>
            <person name="Arachchi H.M."/>
            <person name="Berlin A.M."/>
            <person name="Chapman S.B."/>
            <person name="Gainer-Dewar J."/>
            <person name="Goldberg J."/>
            <person name="Griggs A."/>
            <person name="Gujja S."/>
            <person name="Hansen M."/>
            <person name="Howarth C."/>
            <person name="Imamovic A."/>
            <person name="Ireland A."/>
            <person name="Larimer J."/>
            <person name="McCowan C."/>
            <person name="Murphy C."/>
            <person name="Pearson M."/>
            <person name="Poon T.W."/>
            <person name="Priest M."/>
            <person name="Roberts A."/>
            <person name="Saif S."/>
            <person name="Shea T."/>
            <person name="Sisk P."/>
            <person name="Sykes S."/>
            <person name="Wortman J."/>
            <person name="Nusbaum C."/>
            <person name="Birren B."/>
        </authorList>
    </citation>
    <scope>NUCLEOTIDE SEQUENCE [LARGE SCALE GENOMIC DNA]</scope>
    <source>
        <strain evidence="3 4">MS-1</strain>
    </source>
</reference>
<feature type="coiled-coil region" evidence="1">
    <location>
        <begin position="139"/>
        <end position="190"/>
    </location>
</feature>
<evidence type="ECO:0000313" key="3">
    <source>
        <dbReference type="EMBL" id="KKB49474.1"/>
    </source>
</evidence>
<dbReference type="HOGENOM" id="CLU_1487765_0_0_10"/>
<feature type="transmembrane region" description="Helical" evidence="2">
    <location>
        <begin position="81"/>
        <end position="101"/>
    </location>
</feature>
<keyword evidence="2" id="KW-0472">Membrane</keyword>
<dbReference type="AlphaFoldDB" id="A0A0F5IV80"/>
<protein>
    <submittedName>
        <fullName evidence="3">Uncharacterized protein</fullName>
    </submittedName>
</protein>
<gene>
    <name evidence="3" type="ORF">HMPREF1536_04538</name>
</gene>
<sequence length="191" mass="22179">MATEDKCDIIIAMLEELKSGNKNQKSQQMDFSKIESLSERLEGSINATSDATAKMERITDEVRKPVIRERRITIDIVSKEIAFLLIGMGLAISVLGSALYFSARPNYDRIDNDLKYRYIKMKGEATPERISELENLFEINRDNTKIRQMSKDVEDYERAVKQRATIEEQARRKALETEKLNNKMQRIKKRL</sequence>
<dbReference type="RefSeq" id="WP_052349883.1">
    <property type="nucleotide sequence ID" value="NZ_KE386763.1"/>
</dbReference>
<keyword evidence="4" id="KW-1185">Reference proteome</keyword>
<dbReference type="PATRIC" id="fig|1203610.3.peg.4626"/>
<evidence type="ECO:0000256" key="2">
    <source>
        <dbReference type="SAM" id="Phobius"/>
    </source>
</evidence>
<dbReference type="STRING" id="1203610.HMPREF1536_04538"/>
<name>A0A0F5IV80_9BACT</name>
<dbReference type="EMBL" id="AQHW01000025">
    <property type="protein sequence ID" value="KKB49474.1"/>
    <property type="molecule type" value="Genomic_DNA"/>
</dbReference>
<organism evidence="3 4">
    <name type="scientific">Parabacteroides gordonii MS-1 = DSM 23371</name>
    <dbReference type="NCBI Taxonomy" id="1203610"/>
    <lineage>
        <taxon>Bacteria</taxon>
        <taxon>Pseudomonadati</taxon>
        <taxon>Bacteroidota</taxon>
        <taxon>Bacteroidia</taxon>
        <taxon>Bacteroidales</taxon>
        <taxon>Tannerellaceae</taxon>
        <taxon>Parabacteroides</taxon>
    </lineage>
</organism>
<proteinExistence type="predicted"/>
<dbReference type="Proteomes" id="UP000033035">
    <property type="component" value="Unassembled WGS sequence"/>
</dbReference>